<gene>
    <name evidence="6" type="ORF">NTJ_03090</name>
</gene>
<evidence type="ECO:0000259" key="5">
    <source>
        <dbReference type="PROSITE" id="PS50222"/>
    </source>
</evidence>
<organism evidence="6 7">
    <name type="scientific">Nesidiocoris tenuis</name>
    <dbReference type="NCBI Taxonomy" id="355587"/>
    <lineage>
        <taxon>Eukaryota</taxon>
        <taxon>Metazoa</taxon>
        <taxon>Ecdysozoa</taxon>
        <taxon>Arthropoda</taxon>
        <taxon>Hexapoda</taxon>
        <taxon>Insecta</taxon>
        <taxon>Pterygota</taxon>
        <taxon>Neoptera</taxon>
        <taxon>Paraneoptera</taxon>
        <taxon>Hemiptera</taxon>
        <taxon>Heteroptera</taxon>
        <taxon>Panheteroptera</taxon>
        <taxon>Cimicomorpha</taxon>
        <taxon>Miridae</taxon>
        <taxon>Dicyphina</taxon>
        <taxon>Nesidiocoris</taxon>
    </lineage>
</organism>
<evidence type="ECO:0000313" key="6">
    <source>
        <dbReference type="EMBL" id="BES90284.1"/>
    </source>
</evidence>
<keyword evidence="7" id="KW-1185">Reference proteome</keyword>
<evidence type="ECO:0000259" key="4">
    <source>
        <dbReference type="PROSITE" id="PS50031"/>
    </source>
</evidence>
<evidence type="ECO:0000256" key="1">
    <source>
        <dbReference type="ARBA" id="ARBA00022837"/>
    </source>
</evidence>
<dbReference type="InterPro" id="IPR002048">
    <property type="entry name" value="EF_hand_dom"/>
</dbReference>
<reference evidence="6 7" key="1">
    <citation type="submission" date="2023-09" db="EMBL/GenBank/DDBJ databases">
        <title>Nesidiocoris tenuis whole genome shotgun sequence.</title>
        <authorList>
            <person name="Shibata T."/>
            <person name="Shimoda M."/>
            <person name="Kobayashi T."/>
            <person name="Uehara T."/>
        </authorList>
    </citation>
    <scope>NUCLEOTIDE SEQUENCE [LARGE SCALE GENOMIC DNA]</scope>
    <source>
        <strain evidence="6 7">Japan</strain>
    </source>
</reference>
<dbReference type="InterPro" id="IPR000261">
    <property type="entry name" value="EH_dom"/>
</dbReference>
<protein>
    <submittedName>
        <fullName evidence="6">Eclosion hormone</fullName>
    </submittedName>
</protein>
<proteinExistence type="predicted"/>
<feature type="domain" description="EH" evidence="4">
    <location>
        <begin position="129"/>
        <end position="217"/>
    </location>
</feature>
<dbReference type="PANTHER" id="PTHR11216">
    <property type="entry name" value="EH DOMAIN"/>
    <property type="match status" value="1"/>
</dbReference>
<sequence>MAALPSPTQVAGEHSGMYEVYFSSLEKQGTIPAVDAAKFLKKSGLSDLVLSTIWDLSDPNGKGYLNRAGFYTALKLVSLAQIGQEVSIANTTMYTPPPKLSGQIPSRGPTPTINSVPATLSDWGMKPLERAKYEQLFESLQPLNGVIPGNKVKGLLIDSKLPVVTLGKIWDLADMDKDGSLDKHEFIVAMHLVYKALEKYAIPNSLPPELLPPDKRKNSATANVTPLPQSHPVAITGGPVWLVTPEERAKYDNLFIKSDVDKDGYVSGLEIKDVFLQSGVPQSTLADIWGLCDIKQSGKLNSEQFALAMWLINQKLKGIDPPLALTPEMIPPSMRTQVNGTAPAPPQYSNPELELIGGDIEELLREQAILTNDILNKEAEIKVKSGEAKSLQGEYDTLAATLKQLDNQKGEAGRRLNDLKNQVEKLKSDAEEQEALVKTQEEELSSKKRELEALKEEETRLQDELKSLTDKLNSYSASLQESHLTIIQAKTKIDEILDHQRQLKEAIEILETALSTNDTSVSNRYLEIDPEYRDPSYTRLINPTKETEDIPAAKVASEAPSTIKKDSFVDSAFKSDPFASSAFSTPFPDPQPKSGFGNDPFSSFSPVGTAVKADPFDPFGNNSNSATNKAADGFDEDAFGCEPFGAPAPALPPKNKQPPPRPAPPRPAPPAVSTATTPTPAAVPSSDGFADFSAFNSKGTGSLDFTEDPFKDYRYEDTFNIEDPFDDDDNAEESNHATSKTVNDPFAPADVTIVTNKAFSSDRKNNNTSTISGRTSDQSDIAWFAFDESNCNENGRKSSEFYS</sequence>
<dbReference type="SUPFAM" id="SSF47473">
    <property type="entry name" value="EF-hand"/>
    <property type="match status" value="3"/>
</dbReference>
<feature type="compositionally biased region" description="Pro residues" evidence="3">
    <location>
        <begin position="649"/>
        <end position="670"/>
    </location>
</feature>
<dbReference type="SMART" id="SM00054">
    <property type="entry name" value="EFh"/>
    <property type="match status" value="4"/>
</dbReference>
<feature type="compositionally biased region" description="Acidic residues" evidence="3">
    <location>
        <begin position="719"/>
        <end position="732"/>
    </location>
</feature>
<dbReference type="EMBL" id="AP028910">
    <property type="protein sequence ID" value="BES90284.1"/>
    <property type="molecule type" value="Genomic_DNA"/>
</dbReference>
<dbReference type="PANTHER" id="PTHR11216:SF174">
    <property type="entry name" value="GH06923P"/>
    <property type="match status" value="1"/>
</dbReference>
<feature type="domain" description="EF-hand" evidence="5">
    <location>
        <begin position="246"/>
        <end position="281"/>
    </location>
</feature>
<feature type="compositionally biased region" description="Low complexity" evidence="3">
    <location>
        <begin position="671"/>
        <end position="684"/>
    </location>
</feature>
<dbReference type="Gene3D" id="1.10.287.1490">
    <property type="match status" value="1"/>
</dbReference>
<feature type="compositionally biased region" description="Basic and acidic residues" evidence="3">
    <location>
        <begin position="708"/>
        <end position="717"/>
    </location>
</feature>
<dbReference type="InterPro" id="IPR011992">
    <property type="entry name" value="EF-hand-dom_pair"/>
</dbReference>
<feature type="domain" description="EH" evidence="4">
    <location>
        <begin position="13"/>
        <end position="101"/>
    </location>
</feature>
<dbReference type="CDD" id="cd00052">
    <property type="entry name" value="EH"/>
    <property type="match status" value="3"/>
</dbReference>
<feature type="coiled-coil region" evidence="2">
    <location>
        <begin position="360"/>
        <end position="513"/>
    </location>
</feature>
<feature type="region of interest" description="Disordered" evidence="3">
    <location>
        <begin position="583"/>
        <end position="745"/>
    </location>
</feature>
<dbReference type="PROSITE" id="PS50031">
    <property type="entry name" value="EH"/>
    <property type="match status" value="3"/>
</dbReference>
<dbReference type="Gene3D" id="1.10.238.10">
    <property type="entry name" value="EF-hand"/>
    <property type="match status" value="3"/>
</dbReference>
<dbReference type="PROSITE" id="PS50222">
    <property type="entry name" value="EF_HAND_2"/>
    <property type="match status" value="2"/>
</dbReference>
<dbReference type="Pfam" id="PF12763">
    <property type="entry name" value="EH"/>
    <property type="match status" value="3"/>
</dbReference>
<dbReference type="PROSITE" id="PS00018">
    <property type="entry name" value="EF_HAND_1"/>
    <property type="match status" value="2"/>
</dbReference>
<dbReference type="InterPro" id="IPR018247">
    <property type="entry name" value="EF_Hand_1_Ca_BS"/>
</dbReference>
<name>A0ABN7AGG8_9HEMI</name>
<accession>A0ABN7AGG8</accession>
<feature type="domain" description="EH" evidence="4">
    <location>
        <begin position="247"/>
        <end position="336"/>
    </location>
</feature>
<evidence type="ECO:0000256" key="3">
    <source>
        <dbReference type="SAM" id="MobiDB-lite"/>
    </source>
</evidence>
<dbReference type="SMART" id="SM00027">
    <property type="entry name" value="EH"/>
    <property type="match status" value="3"/>
</dbReference>
<keyword evidence="1" id="KW-0106">Calcium</keyword>
<feature type="domain" description="EF-hand" evidence="5">
    <location>
        <begin position="161"/>
        <end position="196"/>
    </location>
</feature>
<dbReference type="Proteomes" id="UP001307889">
    <property type="component" value="Chromosome 2"/>
</dbReference>
<evidence type="ECO:0000313" key="7">
    <source>
        <dbReference type="Proteomes" id="UP001307889"/>
    </source>
</evidence>
<keyword evidence="2" id="KW-0175">Coiled coil</keyword>
<evidence type="ECO:0000256" key="2">
    <source>
        <dbReference type="SAM" id="Coils"/>
    </source>
</evidence>